<evidence type="ECO:0000256" key="7">
    <source>
        <dbReference type="SAM" id="MobiDB-lite"/>
    </source>
</evidence>
<keyword evidence="2" id="KW-0597">Phosphoprotein</keyword>
<evidence type="ECO:0000256" key="1">
    <source>
        <dbReference type="ARBA" id="ARBA00004141"/>
    </source>
</evidence>
<dbReference type="OrthoDB" id="10066605at2759"/>
<organism evidence="10 11">
    <name type="scientific">Paramuricea clavata</name>
    <name type="common">Red gorgonian</name>
    <name type="synonym">Violescent sea-whip</name>
    <dbReference type="NCBI Taxonomy" id="317549"/>
    <lineage>
        <taxon>Eukaryota</taxon>
        <taxon>Metazoa</taxon>
        <taxon>Cnidaria</taxon>
        <taxon>Anthozoa</taxon>
        <taxon>Octocorallia</taxon>
        <taxon>Malacalcyonacea</taxon>
        <taxon>Plexauridae</taxon>
        <taxon>Paramuricea</taxon>
    </lineage>
</organism>
<feature type="transmembrane region" description="Helical" evidence="8">
    <location>
        <begin position="304"/>
        <end position="326"/>
    </location>
</feature>
<evidence type="ECO:0000256" key="6">
    <source>
        <dbReference type="ARBA" id="ARBA00023136"/>
    </source>
</evidence>
<feature type="transmembrane region" description="Helical" evidence="8">
    <location>
        <begin position="195"/>
        <end position="219"/>
    </location>
</feature>
<evidence type="ECO:0000256" key="2">
    <source>
        <dbReference type="ARBA" id="ARBA00022553"/>
    </source>
</evidence>
<evidence type="ECO:0000256" key="4">
    <source>
        <dbReference type="ARBA" id="ARBA00022729"/>
    </source>
</evidence>
<feature type="transmembrane region" description="Helical" evidence="8">
    <location>
        <begin position="88"/>
        <end position="111"/>
    </location>
</feature>
<feature type="domain" description="Proline-rich transmembrane protein 3/4" evidence="9">
    <location>
        <begin position="33"/>
        <end position="335"/>
    </location>
</feature>
<dbReference type="AlphaFoldDB" id="A0A6S7GFU6"/>
<dbReference type="PANTHER" id="PTHR35578:SF6">
    <property type="entry name" value="PROLINE-RICH TRANSMEMBRANE PROTEIN 4"/>
    <property type="match status" value="1"/>
</dbReference>
<feature type="compositionally biased region" description="Basic and acidic residues" evidence="7">
    <location>
        <begin position="1"/>
        <end position="11"/>
    </location>
</feature>
<keyword evidence="11" id="KW-1185">Reference proteome</keyword>
<dbReference type="PANTHER" id="PTHR35578">
    <property type="entry name" value="PROLINE-RICH TRANSMEMBRANE PROTEIN 4-RELATED"/>
    <property type="match status" value="1"/>
</dbReference>
<protein>
    <recommendedName>
        <fullName evidence="9">Proline-rich transmembrane protein 3/4 domain-containing protein</fullName>
    </recommendedName>
</protein>
<name>A0A6S7GFU6_PARCT</name>
<feature type="transmembrane region" description="Helical" evidence="8">
    <location>
        <begin position="131"/>
        <end position="153"/>
    </location>
</feature>
<evidence type="ECO:0000256" key="5">
    <source>
        <dbReference type="ARBA" id="ARBA00022989"/>
    </source>
</evidence>
<dbReference type="Proteomes" id="UP001152795">
    <property type="component" value="Unassembled WGS sequence"/>
</dbReference>
<sequence length="383" mass="43047">MRFPRAEHEPEPTNYTTPEPTTEPETEPFPYGAPNAEPVPEWPAARDVWKGAWELHYIGFGVLFLLLAIWSILALIRARNTTLLVTRRFCYAVNCLLITFGITRALAMFLYPYELVDNAGGTPVVLERLLFGIGFPCLIAGFTLIHYAFLEAAKVTFSKRRIQSLRFILGVIGIHVVLVLVAEIVTSYVKNTSVLVIICMMYFIVCALSVSVSVFYSGFHVMKESKTHRRTLKRISVRSTAVAKGDKTASVKYSNKESNTNKVARVTMATACLGVACAAIQIYAMAAVFKVRAEGPKHPDPWPWWVYITMFRLIELGLAITMAYTVSQPKKGDTRIHEFVHCCTSVHINRKDTFTDSAPTLTDTTVRQKDSTDEQNQHDHVYV</sequence>
<evidence type="ECO:0000313" key="11">
    <source>
        <dbReference type="Proteomes" id="UP001152795"/>
    </source>
</evidence>
<proteinExistence type="predicted"/>
<keyword evidence="3 8" id="KW-0812">Transmembrane</keyword>
<keyword evidence="4" id="KW-0732">Signal</keyword>
<comment type="subcellular location">
    <subcellularLocation>
        <location evidence="1">Membrane</location>
        <topology evidence="1">Multi-pass membrane protein</topology>
    </subcellularLocation>
</comment>
<keyword evidence="6 8" id="KW-0472">Membrane</keyword>
<feature type="transmembrane region" description="Helical" evidence="8">
    <location>
        <begin position="263"/>
        <end position="284"/>
    </location>
</feature>
<evidence type="ECO:0000256" key="8">
    <source>
        <dbReference type="SAM" id="Phobius"/>
    </source>
</evidence>
<feature type="region of interest" description="Disordered" evidence="7">
    <location>
        <begin position="1"/>
        <end position="30"/>
    </location>
</feature>
<dbReference type="Pfam" id="PF25987">
    <property type="entry name" value="PRRT3"/>
    <property type="match status" value="1"/>
</dbReference>
<evidence type="ECO:0000259" key="9">
    <source>
        <dbReference type="Pfam" id="PF25987"/>
    </source>
</evidence>
<feature type="transmembrane region" description="Helical" evidence="8">
    <location>
        <begin position="165"/>
        <end position="189"/>
    </location>
</feature>
<comment type="caution">
    <text evidence="10">The sequence shown here is derived from an EMBL/GenBank/DDBJ whole genome shotgun (WGS) entry which is preliminary data.</text>
</comment>
<reference evidence="10" key="1">
    <citation type="submission" date="2020-04" db="EMBL/GenBank/DDBJ databases">
        <authorList>
            <person name="Alioto T."/>
            <person name="Alioto T."/>
            <person name="Gomez Garrido J."/>
        </authorList>
    </citation>
    <scope>NUCLEOTIDE SEQUENCE</scope>
    <source>
        <strain evidence="10">A484AB</strain>
    </source>
</reference>
<keyword evidence="5 8" id="KW-1133">Transmembrane helix</keyword>
<dbReference type="InterPro" id="IPR059081">
    <property type="entry name" value="PRRT3-4"/>
</dbReference>
<dbReference type="InterPro" id="IPR052836">
    <property type="entry name" value="PRRT_domain-containing"/>
</dbReference>
<gene>
    <name evidence="10" type="ORF">PACLA_8A072343</name>
</gene>
<dbReference type="EMBL" id="CACRXK020001037">
    <property type="protein sequence ID" value="CAB3986577.1"/>
    <property type="molecule type" value="Genomic_DNA"/>
</dbReference>
<accession>A0A6S7GFU6</accession>
<feature type="transmembrane region" description="Helical" evidence="8">
    <location>
        <begin position="55"/>
        <end position="76"/>
    </location>
</feature>
<evidence type="ECO:0000256" key="3">
    <source>
        <dbReference type="ARBA" id="ARBA00022692"/>
    </source>
</evidence>
<evidence type="ECO:0000313" key="10">
    <source>
        <dbReference type="EMBL" id="CAB3986577.1"/>
    </source>
</evidence>